<dbReference type="PIRSF" id="PIRSF017811">
    <property type="entry name" value="CDK_inhib_pln"/>
    <property type="match status" value="1"/>
</dbReference>
<gene>
    <name evidence="7" type="ORF">DM860_003315</name>
</gene>
<reference evidence="7 8" key="1">
    <citation type="submission" date="2018-06" db="EMBL/GenBank/DDBJ databases">
        <title>The Genome of Cuscuta australis (Dodder) Provides Insight into the Evolution of Plant Parasitism.</title>
        <authorList>
            <person name="Liu H."/>
        </authorList>
    </citation>
    <scope>NUCLEOTIDE SEQUENCE [LARGE SCALE GENOMIC DNA]</scope>
    <source>
        <strain evidence="8">cv. Yunnan</strain>
        <tissue evidence="7">Vines</tissue>
    </source>
</reference>
<comment type="similarity">
    <text evidence="2">Belongs to the CDI family. ICK/KRP subfamily.</text>
</comment>
<dbReference type="Gene3D" id="4.10.365.10">
    <property type="entry name" value="p27"/>
    <property type="match status" value="1"/>
</dbReference>
<evidence type="ECO:0000256" key="5">
    <source>
        <dbReference type="SAM" id="MobiDB-lite"/>
    </source>
</evidence>
<dbReference type="PANTHER" id="PTHR46776">
    <property type="entry name" value="CYCLIN-DEPENDENT KINASE INHIBITOR 4-RELATED"/>
    <property type="match status" value="1"/>
</dbReference>
<feature type="compositionally biased region" description="Polar residues" evidence="5">
    <location>
        <begin position="178"/>
        <end position="210"/>
    </location>
</feature>
<feature type="compositionally biased region" description="Low complexity" evidence="5">
    <location>
        <begin position="78"/>
        <end position="91"/>
    </location>
</feature>
<dbReference type="EMBL" id="NQVE01000142">
    <property type="protein sequence ID" value="RAL44556.1"/>
    <property type="molecule type" value="Genomic_DNA"/>
</dbReference>
<evidence type="ECO:0000256" key="4">
    <source>
        <dbReference type="ARBA" id="ARBA00023306"/>
    </source>
</evidence>
<proteinExistence type="inferred from homology"/>
<dbReference type="InterPro" id="IPR003175">
    <property type="entry name" value="CDI_dom"/>
</dbReference>
<keyword evidence="8" id="KW-1185">Reference proteome</keyword>
<organism evidence="7 8">
    <name type="scientific">Cuscuta australis</name>
    <dbReference type="NCBI Taxonomy" id="267555"/>
    <lineage>
        <taxon>Eukaryota</taxon>
        <taxon>Viridiplantae</taxon>
        <taxon>Streptophyta</taxon>
        <taxon>Embryophyta</taxon>
        <taxon>Tracheophyta</taxon>
        <taxon>Spermatophyta</taxon>
        <taxon>Magnoliopsida</taxon>
        <taxon>eudicotyledons</taxon>
        <taxon>Gunneridae</taxon>
        <taxon>Pentapetalae</taxon>
        <taxon>asterids</taxon>
        <taxon>lamiids</taxon>
        <taxon>Solanales</taxon>
        <taxon>Convolvulaceae</taxon>
        <taxon>Cuscuteae</taxon>
        <taxon>Cuscuta</taxon>
        <taxon>Cuscuta subgen. Grammica</taxon>
        <taxon>Cuscuta sect. Cleistogrammica</taxon>
    </lineage>
</organism>
<keyword evidence="4" id="KW-0131">Cell cycle</keyword>
<evidence type="ECO:0000256" key="2">
    <source>
        <dbReference type="ARBA" id="ARBA00010274"/>
    </source>
</evidence>
<feature type="domain" description="Cyclin-dependent kinase inhibitor" evidence="6">
    <location>
        <begin position="211"/>
        <end position="254"/>
    </location>
</feature>
<dbReference type="InterPro" id="IPR044898">
    <property type="entry name" value="CDI_dom_sf"/>
</dbReference>
<feature type="compositionally biased region" description="Basic and acidic residues" evidence="5">
    <location>
        <begin position="132"/>
        <end position="143"/>
    </location>
</feature>
<comment type="subcellular location">
    <subcellularLocation>
        <location evidence="1">Nucleus</location>
        <location evidence="1">Nucleoplasm</location>
    </subcellularLocation>
</comment>
<comment type="caution">
    <text evidence="7">The sequence shown here is derived from an EMBL/GenBank/DDBJ whole genome shotgun (WGS) entry which is preliminary data.</text>
</comment>
<evidence type="ECO:0000256" key="1">
    <source>
        <dbReference type="ARBA" id="ARBA00004642"/>
    </source>
</evidence>
<dbReference type="GO" id="GO:0004861">
    <property type="term" value="F:cyclin-dependent protein serine/threonine kinase inhibitor activity"/>
    <property type="evidence" value="ECO:0007669"/>
    <property type="project" value="InterPro"/>
</dbReference>
<feature type="region of interest" description="Disordered" evidence="5">
    <location>
        <begin position="64"/>
        <end position="214"/>
    </location>
</feature>
<dbReference type="Pfam" id="PF02234">
    <property type="entry name" value="CDI"/>
    <property type="match status" value="1"/>
</dbReference>
<dbReference type="AlphaFoldDB" id="A0A328DGB7"/>
<name>A0A328DGB7_9ASTE</name>
<evidence type="ECO:0000313" key="7">
    <source>
        <dbReference type="EMBL" id="RAL44556.1"/>
    </source>
</evidence>
<dbReference type="Proteomes" id="UP000249390">
    <property type="component" value="Unassembled WGS sequence"/>
</dbReference>
<dbReference type="InterPro" id="IPR044275">
    <property type="entry name" value="KRP"/>
</dbReference>
<dbReference type="GO" id="GO:0005654">
    <property type="term" value="C:nucleoplasm"/>
    <property type="evidence" value="ECO:0007669"/>
    <property type="project" value="UniProtKB-SubCell"/>
</dbReference>
<dbReference type="GO" id="GO:0051726">
    <property type="term" value="P:regulation of cell cycle"/>
    <property type="evidence" value="ECO:0007669"/>
    <property type="project" value="InterPro"/>
</dbReference>
<evidence type="ECO:0000259" key="6">
    <source>
        <dbReference type="Pfam" id="PF02234"/>
    </source>
</evidence>
<evidence type="ECO:0000256" key="3">
    <source>
        <dbReference type="ARBA" id="ARBA00023013"/>
    </source>
</evidence>
<accession>A0A328DGB7</accession>
<evidence type="ECO:0000313" key="8">
    <source>
        <dbReference type="Proteomes" id="UP000249390"/>
    </source>
</evidence>
<protein>
    <recommendedName>
        <fullName evidence="6">Cyclin-dependent kinase inhibitor domain-containing protein</fullName>
    </recommendedName>
</protein>
<sequence length="256" mass="28390">MGKYMRKSKTSSEVALPDLSHAQSSLGVRTRAKTLALQRLQRSTAVAPSASSAGCSDCGSYMQLRNRRLQKSPIGSHPKSSPRPQRSCPRPNLTRNHDLRASPQLRKSSSGNSSSVNKDGEEKGENFLPESKGSDEGADKGDNLDFEASFGENLEDFEGRERTTRESTPCSFIRDPNAIQTPPGSSTSRRLTSLGQVHSSRPQNSSQSPIPATREVDEFFSDAEVQQQRQFIEKYNYDPVNDKPLPGRYEWKEVNL</sequence>
<keyword evidence="3" id="KW-0649">Protein kinase inhibitor</keyword>
<feature type="region of interest" description="Disordered" evidence="5">
    <location>
        <begin position="1"/>
        <end position="29"/>
    </location>
</feature>